<sequence>MSTSADITFAQTLWLVENYTILSANTMWLMDFVYTLPMEWRAIWSKKLTGTSILFLLNRYLFLGWSFDFSSILSPLCNESICNIWTKEDYDQLDVILEAITSFLALAFDTIIFMITIMKTYRHGKEMHRLGQLSIVQLLLQDATLAACLEIISIVAQGNVRLTWFKWLNVPTNKAHLYQLSSANSDFEDLTGAYFNVLPNLLIGRLVLNLRLFDQAPNAPSTGHLPGLSFVQNRILGNIGAPLDHSQWDSLMDEEVEGEQDVKQDDIGDRTGNELNTMIPVIYGEESEAIQMVPITRDV</sequence>
<gene>
    <name evidence="3" type="ORF">STEHIDRAFT_116578</name>
</gene>
<dbReference type="Proteomes" id="UP000053927">
    <property type="component" value="Unassembled WGS sequence"/>
</dbReference>
<feature type="transmembrane region" description="Helical" evidence="1">
    <location>
        <begin position="95"/>
        <end position="117"/>
    </location>
</feature>
<accession>R7RYG2</accession>
<dbReference type="GeneID" id="18795942"/>
<feature type="transmembrane region" description="Helical" evidence="1">
    <location>
        <begin position="19"/>
        <end position="36"/>
    </location>
</feature>
<dbReference type="KEGG" id="shs:STEHIDRAFT_116578"/>
<keyword evidence="4" id="KW-1185">Reference proteome</keyword>
<reference evidence="4" key="1">
    <citation type="journal article" date="2012" name="Science">
        <title>The Paleozoic origin of enzymatic lignin decomposition reconstructed from 31 fungal genomes.</title>
        <authorList>
            <person name="Floudas D."/>
            <person name="Binder M."/>
            <person name="Riley R."/>
            <person name="Barry K."/>
            <person name="Blanchette R.A."/>
            <person name="Henrissat B."/>
            <person name="Martinez A.T."/>
            <person name="Otillar R."/>
            <person name="Spatafora J.W."/>
            <person name="Yadav J.S."/>
            <person name="Aerts A."/>
            <person name="Benoit I."/>
            <person name="Boyd A."/>
            <person name="Carlson A."/>
            <person name="Copeland A."/>
            <person name="Coutinho P.M."/>
            <person name="de Vries R.P."/>
            <person name="Ferreira P."/>
            <person name="Findley K."/>
            <person name="Foster B."/>
            <person name="Gaskell J."/>
            <person name="Glotzer D."/>
            <person name="Gorecki P."/>
            <person name="Heitman J."/>
            <person name="Hesse C."/>
            <person name="Hori C."/>
            <person name="Igarashi K."/>
            <person name="Jurgens J.A."/>
            <person name="Kallen N."/>
            <person name="Kersten P."/>
            <person name="Kohler A."/>
            <person name="Kuees U."/>
            <person name="Kumar T.K.A."/>
            <person name="Kuo A."/>
            <person name="LaButti K."/>
            <person name="Larrondo L.F."/>
            <person name="Lindquist E."/>
            <person name="Ling A."/>
            <person name="Lombard V."/>
            <person name="Lucas S."/>
            <person name="Lundell T."/>
            <person name="Martin R."/>
            <person name="McLaughlin D.J."/>
            <person name="Morgenstern I."/>
            <person name="Morin E."/>
            <person name="Murat C."/>
            <person name="Nagy L.G."/>
            <person name="Nolan M."/>
            <person name="Ohm R.A."/>
            <person name="Patyshakuliyeva A."/>
            <person name="Rokas A."/>
            <person name="Ruiz-Duenas F.J."/>
            <person name="Sabat G."/>
            <person name="Salamov A."/>
            <person name="Samejima M."/>
            <person name="Schmutz J."/>
            <person name="Slot J.C."/>
            <person name="St John F."/>
            <person name="Stenlid J."/>
            <person name="Sun H."/>
            <person name="Sun S."/>
            <person name="Syed K."/>
            <person name="Tsang A."/>
            <person name="Wiebenga A."/>
            <person name="Young D."/>
            <person name="Pisabarro A."/>
            <person name="Eastwood D.C."/>
            <person name="Martin F."/>
            <person name="Cullen D."/>
            <person name="Grigoriev I.V."/>
            <person name="Hibbett D.S."/>
        </authorList>
    </citation>
    <scope>NUCLEOTIDE SEQUENCE [LARGE SCALE GENOMIC DNA]</scope>
    <source>
        <strain evidence="4">FP-91666</strain>
    </source>
</reference>
<dbReference type="Pfam" id="PF20151">
    <property type="entry name" value="DUF6533"/>
    <property type="match status" value="1"/>
</dbReference>
<evidence type="ECO:0000259" key="2">
    <source>
        <dbReference type="Pfam" id="PF20151"/>
    </source>
</evidence>
<dbReference type="InterPro" id="IPR045340">
    <property type="entry name" value="DUF6533"/>
</dbReference>
<evidence type="ECO:0000313" key="3">
    <source>
        <dbReference type="EMBL" id="EIM79377.1"/>
    </source>
</evidence>
<protein>
    <recommendedName>
        <fullName evidence="2">DUF6533 domain-containing protein</fullName>
    </recommendedName>
</protein>
<organism evidence="3 4">
    <name type="scientific">Stereum hirsutum (strain FP-91666)</name>
    <name type="common">White-rot fungus</name>
    <dbReference type="NCBI Taxonomy" id="721885"/>
    <lineage>
        <taxon>Eukaryota</taxon>
        <taxon>Fungi</taxon>
        <taxon>Dikarya</taxon>
        <taxon>Basidiomycota</taxon>
        <taxon>Agaricomycotina</taxon>
        <taxon>Agaricomycetes</taxon>
        <taxon>Russulales</taxon>
        <taxon>Stereaceae</taxon>
        <taxon>Stereum</taxon>
    </lineage>
</organism>
<evidence type="ECO:0000256" key="1">
    <source>
        <dbReference type="SAM" id="Phobius"/>
    </source>
</evidence>
<name>R7RYG2_STEHR</name>
<keyword evidence="1" id="KW-1133">Transmembrane helix</keyword>
<dbReference type="OrthoDB" id="2804045at2759"/>
<dbReference type="AlphaFoldDB" id="R7RYG2"/>
<evidence type="ECO:0000313" key="4">
    <source>
        <dbReference type="Proteomes" id="UP000053927"/>
    </source>
</evidence>
<dbReference type="EMBL" id="JH687405">
    <property type="protein sequence ID" value="EIM79377.1"/>
    <property type="molecule type" value="Genomic_DNA"/>
</dbReference>
<keyword evidence="1" id="KW-0472">Membrane</keyword>
<proteinExistence type="predicted"/>
<feature type="domain" description="DUF6533" evidence="2">
    <location>
        <begin position="19"/>
        <end position="63"/>
    </location>
</feature>
<keyword evidence="1" id="KW-0812">Transmembrane</keyword>
<dbReference type="RefSeq" id="XP_007311513.1">
    <property type="nucleotide sequence ID" value="XM_007311451.1"/>
</dbReference>